<reference evidence="1" key="1">
    <citation type="submission" date="2019-10" db="EMBL/GenBank/DDBJ databases">
        <authorList>
            <consortium name="DOE Joint Genome Institute"/>
            <person name="Kuo A."/>
            <person name="Miyauchi S."/>
            <person name="Kiss E."/>
            <person name="Drula E."/>
            <person name="Kohler A."/>
            <person name="Sanchez-Garcia M."/>
            <person name="Andreopoulos B."/>
            <person name="Barry K.W."/>
            <person name="Bonito G."/>
            <person name="Buee M."/>
            <person name="Carver A."/>
            <person name="Chen C."/>
            <person name="Cichocki N."/>
            <person name="Clum A."/>
            <person name="Culley D."/>
            <person name="Crous P.W."/>
            <person name="Fauchery L."/>
            <person name="Girlanda M."/>
            <person name="Hayes R."/>
            <person name="Keri Z."/>
            <person name="Labutti K."/>
            <person name="Lipzen A."/>
            <person name="Lombard V."/>
            <person name="Magnuson J."/>
            <person name="Maillard F."/>
            <person name="Morin E."/>
            <person name="Murat C."/>
            <person name="Nolan M."/>
            <person name="Ohm R."/>
            <person name="Pangilinan J."/>
            <person name="Pereira M."/>
            <person name="Perotto S."/>
            <person name="Peter M."/>
            <person name="Riley R."/>
            <person name="Sitrit Y."/>
            <person name="Stielow B."/>
            <person name="Szollosi G."/>
            <person name="Zifcakova L."/>
            <person name="Stursova M."/>
            <person name="Spatafora J.W."/>
            <person name="Tedersoo L."/>
            <person name="Vaario L.-M."/>
            <person name="Yamada A."/>
            <person name="Yan M."/>
            <person name="Wang P."/>
            <person name="Xu J."/>
            <person name="Bruns T."/>
            <person name="Baldrian P."/>
            <person name="Vilgalys R."/>
            <person name="Henrissat B."/>
            <person name="Grigoriev I.V."/>
            <person name="Hibbett D."/>
            <person name="Nagy L.G."/>
            <person name="Martin F.M."/>
        </authorList>
    </citation>
    <scope>NUCLEOTIDE SEQUENCE</scope>
    <source>
        <strain evidence="1">P2</strain>
    </source>
</reference>
<protein>
    <submittedName>
        <fullName evidence="1">Uncharacterized protein</fullName>
    </submittedName>
</protein>
<gene>
    <name evidence="1" type="ORF">BDM02DRAFT_1687111</name>
</gene>
<evidence type="ECO:0000313" key="2">
    <source>
        <dbReference type="Proteomes" id="UP000886501"/>
    </source>
</evidence>
<comment type="caution">
    <text evidence="1">The sequence shown here is derived from an EMBL/GenBank/DDBJ whole genome shotgun (WGS) entry which is preliminary data.</text>
</comment>
<organism evidence="1 2">
    <name type="scientific">Thelephora ganbajun</name>
    <name type="common">Ganba fungus</name>
    <dbReference type="NCBI Taxonomy" id="370292"/>
    <lineage>
        <taxon>Eukaryota</taxon>
        <taxon>Fungi</taxon>
        <taxon>Dikarya</taxon>
        <taxon>Basidiomycota</taxon>
        <taxon>Agaricomycotina</taxon>
        <taxon>Agaricomycetes</taxon>
        <taxon>Thelephorales</taxon>
        <taxon>Thelephoraceae</taxon>
        <taxon>Thelephora</taxon>
    </lineage>
</organism>
<name>A0ACB6ZKC2_THEGA</name>
<accession>A0ACB6ZKC2</accession>
<reference evidence="1" key="2">
    <citation type="journal article" date="2020" name="Nat. Commun.">
        <title>Large-scale genome sequencing of mycorrhizal fungi provides insights into the early evolution of symbiotic traits.</title>
        <authorList>
            <person name="Miyauchi S."/>
            <person name="Kiss E."/>
            <person name="Kuo A."/>
            <person name="Drula E."/>
            <person name="Kohler A."/>
            <person name="Sanchez-Garcia M."/>
            <person name="Morin E."/>
            <person name="Andreopoulos B."/>
            <person name="Barry K.W."/>
            <person name="Bonito G."/>
            <person name="Buee M."/>
            <person name="Carver A."/>
            <person name="Chen C."/>
            <person name="Cichocki N."/>
            <person name="Clum A."/>
            <person name="Culley D."/>
            <person name="Crous P.W."/>
            <person name="Fauchery L."/>
            <person name="Girlanda M."/>
            <person name="Hayes R.D."/>
            <person name="Keri Z."/>
            <person name="LaButti K."/>
            <person name="Lipzen A."/>
            <person name="Lombard V."/>
            <person name="Magnuson J."/>
            <person name="Maillard F."/>
            <person name="Murat C."/>
            <person name="Nolan M."/>
            <person name="Ohm R.A."/>
            <person name="Pangilinan J."/>
            <person name="Pereira M.F."/>
            <person name="Perotto S."/>
            <person name="Peter M."/>
            <person name="Pfister S."/>
            <person name="Riley R."/>
            <person name="Sitrit Y."/>
            <person name="Stielow J.B."/>
            <person name="Szollosi G."/>
            <person name="Zifcakova L."/>
            <person name="Stursova M."/>
            <person name="Spatafora J.W."/>
            <person name="Tedersoo L."/>
            <person name="Vaario L.M."/>
            <person name="Yamada A."/>
            <person name="Yan M."/>
            <person name="Wang P."/>
            <person name="Xu J."/>
            <person name="Bruns T."/>
            <person name="Baldrian P."/>
            <person name="Vilgalys R."/>
            <person name="Dunand C."/>
            <person name="Henrissat B."/>
            <person name="Grigoriev I.V."/>
            <person name="Hibbett D."/>
            <person name="Nagy L.G."/>
            <person name="Martin F.M."/>
        </authorList>
    </citation>
    <scope>NUCLEOTIDE SEQUENCE</scope>
    <source>
        <strain evidence="1">P2</strain>
    </source>
</reference>
<keyword evidence="2" id="KW-1185">Reference proteome</keyword>
<dbReference type="Proteomes" id="UP000886501">
    <property type="component" value="Unassembled WGS sequence"/>
</dbReference>
<evidence type="ECO:0000313" key="1">
    <source>
        <dbReference type="EMBL" id="KAF9649994.1"/>
    </source>
</evidence>
<proteinExistence type="predicted"/>
<sequence length="58" mass="6507">MVAILCGVLFALVEKVECVLHRSGEVESPRVERELEDLECFHEVWVDAVLARGARLLA</sequence>
<dbReference type="EMBL" id="MU117990">
    <property type="protein sequence ID" value="KAF9649994.1"/>
    <property type="molecule type" value="Genomic_DNA"/>
</dbReference>